<reference evidence="2" key="1">
    <citation type="submission" date="2020-07" db="EMBL/GenBank/DDBJ databases">
        <authorList>
            <person name="Lin J."/>
        </authorList>
    </citation>
    <scope>NUCLEOTIDE SEQUENCE</scope>
</reference>
<protein>
    <submittedName>
        <fullName evidence="2">Uncharacterized protein</fullName>
    </submittedName>
</protein>
<proteinExistence type="predicted"/>
<sequence>MATLRGGGGGAGVMRGFLFSHLPEKAAAGRGNAWRQQGCRRGMVLRVFALGDRSLAERDRSPRKSIVAVCEATGPLARETGSRTLVFGGRLRDRSQAGRDRSPSPKTAKTGQCTVLIVEGPKWILLLGKAYLVLSLPLTLISLPHTHSRERKRRRRRRRRRGRACLKALEHHLLPLITPWRLGARG</sequence>
<evidence type="ECO:0000313" key="2">
    <source>
        <dbReference type="EMBL" id="CAD1817894.1"/>
    </source>
</evidence>
<feature type="region of interest" description="Disordered" evidence="1">
    <location>
        <begin position="88"/>
        <end position="109"/>
    </location>
</feature>
<feature type="compositionally biased region" description="Basic and acidic residues" evidence="1">
    <location>
        <begin position="90"/>
        <end position="103"/>
    </location>
</feature>
<name>A0A6V7NHJ0_ANACO</name>
<dbReference type="AlphaFoldDB" id="A0A6V7NHJ0"/>
<evidence type="ECO:0000256" key="1">
    <source>
        <dbReference type="SAM" id="MobiDB-lite"/>
    </source>
</evidence>
<dbReference type="EMBL" id="LR862138">
    <property type="protein sequence ID" value="CAD1817894.1"/>
    <property type="molecule type" value="Genomic_DNA"/>
</dbReference>
<organism evidence="2">
    <name type="scientific">Ananas comosus var. bracteatus</name>
    <name type="common">red pineapple</name>
    <dbReference type="NCBI Taxonomy" id="296719"/>
    <lineage>
        <taxon>Eukaryota</taxon>
        <taxon>Viridiplantae</taxon>
        <taxon>Streptophyta</taxon>
        <taxon>Embryophyta</taxon>
        <taxon>Tracheophyta</taxon>
        <taxon>Spermatophyta</taxon>
        <taxon>Magnoliopsida</taxon>
        <taxon>Liliopsida</taxon>
        <taxon>Poales</taxon>
        <taxon>Bromeliaceae</taxon>
        <taxon>Bromelioideae</taxon>
        <taxon>Ananas</taxon>
    </lineage>
</organism>
<gene>
    <name evidence="2" type="ORF">CB5_LOCUS1105</name>
</gene>
<accession>A0A6V7NHJ0</accession>